<accession>A0A4Y2CY85</accession>
<gene>
    <name evidence="2" type="ORF">AVEN_184108_1</name>
</gene>
<proteinExistence type="predicted"/>
<keyword evidence="1" id="KW-1133">Transmembrane helix</keyword>
<dbReference type="EMBL" id="BGPR01000269">
    <property type="protein sequence ID" value="GBM09410.1"/>
    <property type="molecule type" value="Genomic_DNA"/>
</dbReference>
<organism evidence="2 3">
    <name type="scientific">Araneus ventricosus</name>
    <name type="common">Orbweaver spider</name>
    <name type="synonym">Epeira ventricosa</name>
    <dbReference type="NCBI Taxonomy" id="182803"/>
    <lineage>
        <taxon>Eukaryota</taxon>
        <taxon>Metazoa</taxon>
        <taxon>Ecdysozoa</taxon>
        <taxon>Arthropoda</taxon>
        <taxon>Chelicerata</taxon>
        <taxon>Arachnida</taxon>
        <taxon>Araneae</taxon>
        <taxon>Araneomorphae</taxon>
        <taxon>Entelegynae</taxon>
        <taxon>Araneoidea</taxon>
        <taxon>Araneidae</taxon>
        <taxon>Araneus</taxon>
    </lineage>
</organism>
<dbReference type="Proteomes" id="UP000499080">
    <property type="component" value="Unassembled WGS sequence"/>
</dbReference>
<feature type="transmembrane region" description="Helical" evidence="1">
    <location>
        <begin position="12"/>
        <end position="31"/>
    </location>
</feature>
<dbReference type="AlphaFoldDB" id="A0A4Y2CY85"/>
<evidence type="ECO:0000256" key="1">
    <source>
        <dbReference type="SAM" id="Phobius"/>
    </source>
</evidence>
<keyword evidence="3" id="KW-1185">Reference proteome</keyword>
<protein>
    <submittedName>
        <fullName evidence="2">Uncharacterized protein</fullName>
    </submittedName>
</protein>
<keyword evidence="1" id="KW-0472">Membrane</keyword>
<evidence type="ECO:0000313" key="2">
    <source>
        <dbReference type="EMBL" id="GBM09410.1"/>
    </source>
</evidence>
<evidence type="ECO:0000313" key="3">
    <source>
        <dbReference type="Proteomes" id="UP000499080"/>
    </source>
</evidence>
<keyword evidence="1" id="KW-0812">Transmembrane</keyword>
<name>A0A4Y2CY85_ARAVE</name>
<sequence>MFTNDLYPIKQYGFNPIIACFYFLLIKICILDKTGYPKWRRTGPNSADDSYDEDDKKAHQTLMIYIVMTHFLILKHEKGTSNVETVLAGPTKAEVAW</sequence>
<reference evidence="2 3" key="1">
    <citation type="journal article" date="2019" name="Sci. Rep.">
        <title>Orb-weaving spider Araneus ventricosus genome elucidates the spidroin gene catalogue.</title>
        <authorList>
            <person name="Kono N."/>
            <person name="Nakamura H."/>
            <person name="Ohtoshi R."/>
            <person name="Moran D.A.P."/>
            <person name="Shinohara A."/>
            <person name="Yoshida Y."/>
            <person name="Fujiwara M."/>
            <person name="Mori M."/>
            <person name="Tomita M."/>
            <person name="Arakawa K."/>
        </authorList>
    </citation>
    <scope>NUCLEOTIDE SEQUENCE [LARGE SCALE GENOMIC DNA]</scope>
</reference>
<comment type="caution">
    <text evidence="2">The sequence shown here is derived from an EMBL/GenBank/DDBJ whole genome shotgun (WGS) entry which is preliminary data.</text>
</comment>